<dbReference type="Proteomes" id="UP000030689">
    <property type="component" value="Unassembled WGS sequence"/>
</dbReference>
<dbReference type="Gene3D" id="1.10.110.10">
    <property type="entry name" value="Plant lipid-transfer and hydrophobic proteins"/>
    <property type="match status" value="1"/>
</dbReference>
<keyword evidence="2" id="KW-0446">Lipid-binding</keyword>
<keyword evidence="2" id="KW-0813">Transport</keyword>
<evidence type="ECO:0000256" key="1">
    <source>
        <dbReference type="ARBA" id="ARBA00009748"/>
    </source>
</evidence>
<feature type="chain" id="PRO_5004724365" description="Non-specific lipid-transfer protein" evidence="3">
    <location>
        <begin position="20"/>
        <end position="129"/>
    </location>
</feature>
<feature type="domain" description="Bifunctional inhibitor/plant lipid transfer protein/seed storage helical" evidence="4">
    <location>
        <begin position="23"/>
        <end position="109"/>
    </location>
</feature>
<feature type="signal peptide" evidence="3">
    <location>
        <begin position="1"/>
        <end position="19"/>
    </location>
</feature>
<dbReference type="InterPro" id="IPR016140">
    <property type="entry name" value="Bifunc_inhib/LTP/seed_store"/>
</dbReference>
<dbReference type="EMBL" id="KI517408">
    <property type="protein sequence ID" value="ESQ49197.1"/>
    <property type="molecule type" value="Genomic_DNA"/>
</dbReference>
<dbReference type="AlphaFoldDB" id="V4M2U7"/>
<dbReference type="InterPro" id="IPR000528">
    <property type="entry name" value="Plant_nsLTP"/>
</dbReference>
<dbReference type="Gramene" id="ESQ49197">
    <property type="protein sequence ID" value="ESQ49197"/>
    <property type="gene ID" value="EUTSA_v10021759mg"/>
</dbReference>
<keyword evidence="6" id="KW-1185">Reference proteome</keyword>
<dbReference type="CDD" id="cd01960">
    <property type="entry name" value="nsLTP1"/>
    <property type="match status" value="1"/>
</dbReference>
<reference evidence="5 6" key="1">
    <citation type="journal article" date="2013" name="Front. Plant Sci.">
        <title>The Reference Genome of the Halophytic Plant Eutrema salsugineum.</title>
        <authorList>
            <person name="Yang R."/>
            <person name="Jarvis D.E."/>
            <person name="Chen H."/>
            <person name="Beilstein M.A."/>
            <person name="Grimwood J."/>
            <person name="Jenkins J."/>
            <person name="Shu S."/>
            <person name="Prochnik S."/>
            <person name="Xin M."/>
            <person name="Ma C."/>
            <person name="Schmutz J."/>
            <person name="Wing R.A."/>
            <person name="Mitchell-Olds T."/>
            <person name="Schumaker K.S."/>
            <person name="Wang X."/>
        </authorList>
    </citation>
    <scope>NUCLEOTIDE SEQUENCE [LARGE SCALE GENOMIC DNA]</scope>
</reference>
<sequence>MRSLLLAVCLVLALHCGEAAVSCNSVVSELYPCISYVVQGGNVPASCCNGIRTLNGQAQTPADRQSVCRCIKNAIGGVSYSSNNLNNALSLPAKCGVNLPYRISPSTNCDRYVKNTSVIIYYSYQIQNQ</sequence>
<dbReference type="SUPFAM" id="SSF47699">
    <property type="entry name" value="Bifunctional inhibitor/lipid-transfer protein/seed storage 2S albumin"/>
    <property type="match status" value="1"/>
</dbReference>
<name>V4M2U7_EUTSA</name>
<gene>
    <name evidence="5" type="ORF">EUTSA_v10021759mg</name>
</gene>
<dbReference type="eggNOG" id="ENOG502S4CI">
    <property type="taxonomic scope" value="Eukaryota"/>
</dbReference>
<evidence type="ECO:0000259" key="4">
    <source>
        <dbReference type="SMART" id="SM00499"/>
    </source>
</evidence>
<evidence type="ECO:0000313" key="6">
    <source>
        <dbReference type="Proteomes" id="UP000030689"/>
    </source>
</evidence>
<dbReference type="GO" id="GO:0006869">
    <property type="term" value="P:lipid transport"/>
    <property type="evidence" value="ECO:0007669"/>
    <property type="project" value="InterPro"/>
</dbReference>
<comment type="similarity">
    <text evidence="1 2">Belongs to the plant LTP family.</text>
</comment>
<dbReference type="PRINTS" id="PR00382">
    <property type="entry name" value="LIPIDTRNSFER"/>
</dbReference>
<dbReference type="PANTHER" id="PTHR33076">
    <property type="entry name" value="NON-SPECIFIC LIPID-TRANSFER PROTEIN 2-RELATED"/>
    <property type="match status" value="1"/>
</dbReference>
<dbReference type="InterPro" id="IPR036312">
    <property type="entry name" value="Bifun_inhib/LTP/seed_sf"/>
</dbReference>
<evidence type="ECO:0000313" key="5">
    <source>
        <dbReference type="EMBL" id="ESQ49197.1"/>
    </source>
</evidence>
<evidence type="ECO:0000256" key="2">
    <source>
        <dbReference type="RuleBase" id="RU000628"/>
    </source>
</evidence>
<proteinExistence type="inferred from homology"/>
<dbReference type="GO" id="GO:0008289">
    <property type="term" value="F:lipid binding"/>
    <property type="evidence" value="ECO:0007669"/>
    <property type="project" value="UniProtKB-KW"/>
</dbReference>
<dbReference type="Pfam" id="PF00234">
    <property type="entry name" value="Tryp_alpha_amyl"/>
    <property type="match status" value="1"/>
</dbReference>
<dbReference type="OMA" id="VNCNTIN"/>
<dbReference type="STRING" id="72664.V4M2U7"/>
<comment type="function">
    <text evidence="2">Plant non-specific lipid-transfer proteins transfer phospholipids as well as galactolipids across membranes. May play a role in wax or cutin deposition in the cell walls of expanding epidermal cells and certain secretory tissues.</text>
</comment>
<keyword evidence="3" id="KW-0732">Signal</keyword>
<organism evidence="5 6">
    <name type="scientific">Eutrema salsugineum</name>
    <name type="common">Saltwater cress</name>
    <name type="synonym">Sisymbrium salsugineum</name>
    <dbReference type="NCBI Taxonomy" id="72664"/>
    <lineage>
        <taxon>Eukaryota</taxon>
        <taxon>Viridiplantae</taxon>
        <taxon>Streptophyta</taxon>
        <taxon>Embryophyta</taxon>
        <taxon>Tracheophyta</taxon>
        <taxon>Spermatophyta</taxon>
        <taxon>Magnoliopsida</taxon>
        <taxon>eudicotyledons</taxon>
        <taxon>Gunneridae</taxon>
        <taxon>Pentapetalae</taxon>
        <taxon>rosids</taxon>
        <taxon>malvids</taxon>
        <taxon>Brassicales</taxon>
        <taxon>Brassicaceae</taxon>
        <taxon>Eutremeae</taxon>
        <taxon>Eutrema</taxon>
    </lineage>
</organism>
<dbReference type="SMART" id="SM00499">
    <property type="entry name" value="AAI"/>
    <property type="match status" value="1"/>
</dbReference>
<protein>
    <recommendedName>
        <fullName evidence="2">Non-specific lipid-transfer protein</fullName>
    </recommendedName>
</protein>
<evidence type="ECO:0000256" key="3">
    <source>
        <dbReference type="SAM" id="SignalP"/>
    </source>
</evidence>
<accession>V4M2U7</accession>